<keyword evidence="2" id="KW-1185">Reference proteome</keyword>
<dbReference type="EMBL" id="QTSX02007155">
    <property type="protein sequence ID" value="KAJ9050438.1"/>
    <property type="molecule type" value="Genomic_DNA"/>
</dbReference>
<evidence type="ECO:0000313" key="1">
    <source>
        <dbReference type="EMBL" id="KAJ9050438.1"/>
    </source>
</evidence>
<accession>A0ACC2RK63</accession>
<proteinExistence type="predicted"/>
<name>A0ACC2RK63_9FUNG</name>
<sequence length="116" mass="12524">MILPVVKFVVFTLAPFLILLWTTAPDLWSQFSTSACLVGDNPSSLLSLPDKLLISGETIVKSLTCDDLEFPTIGHAVPASTLEVVPASIILSLNLFTKLILKRVQSAPEFKSADPV</sequence>
<protein>
    <submittedName>
        <fullName evidence="1">Uncharacterized protein</fullName>
    </submittedName>
</protein>
<reference evidence="1" key="1">
    <citation type="submission" date="2022-04" db="EMBL/GenBank/DDBJ databases">
        <title>Genome of the entomopathogenic fungus Entomophthora muscae.</title>
        <authorList>
            <person name="Elya C."/>
            <person name="Lovett B.R."/>
            <person name="Lee E."/>
            <person name="Macias A.M."/>
            <person name="Hajek A.E."/>
            <person name="De Bivort B.L."/>
            <person name="Kasson M.T."/>
            <person name="De Fine Licht H.H."/>
            <person name="Stajich J.E."/>
        </authorList>
    </citation>
    <scope>NUCLEOTIDE SEQUENCE</scope>
    <source>
        <strain evidence="1">Berkeley</strain>
    </source>
</reference>
<dbReference type="Proteomes" id="UP001165960">
    <property type="component" value="Unassembled WGS sequence"/>
</dbReference>
<comment type="caution">
    <text evidence="1">The sequence shown here is derived from an EMBL/GenBank/DDBJ whole genome shotgun (WGS) entry which is preliminary data.</text>
</comment>
<evidence type="ECO:0000313" key="2">
    <source>
        <dbReference type="Proteomes" id="UP001165960"/>
    </source>
</evidence>
<organism evidence="1 2">
    <name type="scientific">Entomophthora muscae</name>
    <dbReference type="NCBI Taxonomy" id="34485"/>
    <lineage>
        <taxon>Eukaryota</taxon>
        <taxon>Fungi</taxon>
        <taxon>Fungi incertae sedis</taxon>
        <taxon>Zoopagomycota</taxon>
        <taxon>Entomophthoromycotina</taxon>
        <taxon>Entomophthoromycetes</taxon>
        <taxon>Entomophthorales</taxon>
        <taxon>Entomophthoraceae</taxon>
        <taxon>Entomophthora</taxon>
    </lineage>
</organism>
<gene>
    <name evidence="1" type="ORF">DSO57_1014444</name>
</gene>